<evidence type="ECO:0000256" key="1">
    <source>
        <dbReference type="SAM" id="MobiDB-lite"/>
    </source>
</evidence>
<dbReference type="AlphaFoldDB" id="A0AAE1K3N9"/>
<protein>
    <submittedName>
        <fullName evidence="2">Uncharacterized protein</fullName>
    </submittedName>
</protein>
<dbReference type="Proteomes" id="UP001286313">
    <property type="component" value="Unassembled WGS sequence"/>
</dbReference>
<organism evidence="2 3">
    <name type="scientific">Petrolisthes cinctipes</name>
    <name type="common">Flat porcelain crab</name>
    <dbReference type="NCBI Taxonomy" id="88211"/>
    <lineage>
        <taxon>Eukaryota</taxon>
        <taxon>Metazoa</taxon>
        <taxon>Ecdysozoa</taxon>
        <taxon>Arthropoda</taxon>
        <taxon>Crustacea</taxon>
        <taxon>Multicrustacea</taxon>
        <taxon>Malacostraca</taxon>
        <taxon>Eumalacostraca</taxon>
        <taxon>Eucarida</taxon>
        <taxon>Decapoda</taxon>
        <taxon>Pleocyemata</taxon>
        <taxon>Anomura</taxon>
        <taxon>Galatheoidea</taxon>
        <taxon>Porcellanidae</taxon>
        <taxon>Petrolisthes</taxon>
    </lineage>
</organism>
<evidence type="ECO:0000313" key="2">
    <source>
        <dbReference type="EMBL" id="KAK3863452.1"/>
    </source>
</evidence>
<gene>
    <name evidence="2" type="ORF">Pcinc_030781</name>
</gene>
<feature type="region of interest" description="Disordered" evidence="1">
    <location>
        <begin position="1"/>
        <end position="54"/>
    </location>
</feature>
<sequence length="131" mass="14028">MFGIIVSSCPSVGRRRGNSESTSTGSDHQGLGGRPRGSPRNRGGRGGEAGRMDATTGVAQQGFVVLGQERTAGRRRQGYQQGWRTGGWSFVKSETGVLYMVGNDFTIRLLDTWFLSQLAAGKSELCLPCSV</sequence>
<keyword evidence="3" id="KW-1185">Reference proteome</keyword>
<comment type="caution">
    <text evidence="2">The sequence shown here is derived from an EMBL/GenBank/DDBJ whole genome shotgun (WGS) entry which is preliminary data.</text>
</comment>
<dbReference type="EMBL" id="JAWQEG010004008">
    <property type="protein sequence ID" value="KAK3863452.1"/>
    <property type="molecule type" value="Genomic_DNA"/>
</dbReference>
<proteinExistence type="predicted"/>
<evidence type="ECO:0000313" key="3">
    <source>
        <dbReference type="Proteomes" id="UP001286313"/>
    </source>
</evidence>
<reference evidence="2" key="1">
    <citation type="submission" date="2023-10" db="EMBL/GenBank/DDBJ databases">
        <title>Genome assemblies of two species of porcelain crab, Petrolisthes cinctipes and Petrolisthes manimaculis (Anomura: Porcellanidae).</title>
        <authorList>
            <person name="Angst P."/>
        </authorList>
    </citation>
    <scope>NUCLEOTIDE SEQUENCE</scope>
    <source>
        <strain evidence="2">PB745_01</strain>
        <tissue evidence="2">Gill</tissue>
    </source>
</reference>
<name>A0AAE1K3N9_PETCI</name>
<accession>A0AAE1K3N9</accession>